<name>A0A166SMS9_9AGAM</name>
<proteinExistence type="predicted"/>
<evidence type="ECO:0000256" key="1">
    <source>
        <dbReference type="SAM" id="MobiDB-lite"/>
    </source>
</evidence>
<keyword evidence="3" id="KW-1185">Reference proteome</keyword>
<feature type="region of interest" description="Disordered" evidence="1">
    <location>
        <begin position="1"/>
        <end position="20"/>
    </location>
</feature>
<accession>A0A166SMS9</accession>
<reference evidence="2 3" key="1">
    <citation type="journal article" date="2016" name="Mol. Biol. Evol.">
        <title>Comparative Genomics of Early-Diverging Mushroom-Forming Fungi Provides Insights into the Origins of Lignocellulose Decay Capabilities.</title>
        <authorList>
            <person name="Nagy L.G."/>
            <person name="Riley R."/>
            <person name="Tritt A."/>
            <person name="Adam C."/>
            <person name="Daum C."/>
            <person name="Floudas D."/>
            <person name="Sun H."/>
            <person name="Yadav J.S."/>
            <person name="Pangilinan J."/>
            <person name="Larsson K.H."/>
            <person name="Matsuura K."/>
            <person name="Barry K."/>
            <person name="Labutti K."/>
            <person name="Kuo R."/>
            <person name="Ohm R.A."/>
            <person name="Bhattacharya S.S."/>
            <person name="Shirouzu T."/>
            <person name="Yoshinaga Y."/>
            <person name="Martin F.M."/>
            <person name="Grigoriev I.V."/>
            <person name="Hibbett D.S."/>
        </authorList>
    </citation>
    <scope>NUCLEOTIDE SEQUENCE [LARGE SCALE GENOMIC DNA]</scope>
    <source>
        <strain evidence="2 3">CBS 109695</strain>
    </source>
</reference>
<dbReference type="AlphaFoldDB" id="A0A166SMS9"/>
<dbReference type="Proteomes" id="UP000076532">
    <property type="component" value="Unassembled WGS sequence"/>
</dbReference>
<evidence type="ECO:0000313" key="2">
    <source>
        <dbReference type="EMBL" id="KZP29627.1"/>
    </source>
</evidence>
<gene>
    <name evidence="2" type="ORF">FIBSPDRAFT_851188</name>
</gene>
<organism evidence="2 3">
    <name type="scientific">Athelia psychrophila</name>
    <dbReference type="NCBI Taxonomy" id="1759441"/>
    <lineage>
        <taxon>Eukaryota</taxon>
        <taxon>Fungi</taxon>
        <taxon>Dikarya</taxon>
        <taxon>Basidiomycota</taxon>
        <taxon>Agaricomycotina</taxon>
        <taxon>Agaricomycetes</taxon>
        <taxon>Agaricomycetidae</taxon>
        <taxon>Atheliales</taxon>
        <taxon>Atheliaceae</taxon>
        <taxon>Athelia</taxon>
    </lineage>
</organism>
<dbReference type="EMBL" id="KV417497">
    <property type="protein sequence ID" value="KZP29627.1"/>
    <property type="molecule type" value="Genomic_DNA"/>
</dbReference>
<evidence type="ECO:0000313" key="3">
    <source>
        <dbReference type="Proteomes" id="UP000076532"/>
    </source>
</evidence>
<sequence length="53" mass="5346">MRPAALFHLDLSPPGSQAASDAKKHTLTFAAIAQHLTSSAGVSAGGFDHADTA</sequence>
<protein>
    <submittedName>
        <fullName evidence="2">Uncharacterized protein</fullName>
    </submittedName>
</protein>